<dbReference type="InterPro" id="IPR011053">
    <property type="entry name" value="Single_hybrid_motif"/>
</dbReference>
<evidence type="ECO:0000256" key="1">
    <source>
        <dbReference type="SAM" id="Phobius"/>
    </source>
</evidence>
<dbReference type="GO" id="GO:0015562">
    <property type="term" value="F:efflux transmembrane transporter activity"/>
    <property type="evidence" value="ECO:0007669"/>
    <property type="project" value="TreeGrafter"/>
</dbReference>
<dbReference type="Proteomes" id="UP000182624">
    <property type="component" value="Unassembled WGS sequence"/>
</dbReference>
<evidence type="ECO:0000313" key="3">
    <source>
        <dbReference type="Proteomes" id="UP000182624"/>
    </source>
</evidence>
<dbReference type="PANTHER" id="PTHR30469">
    <property type="entry name" value="MULTIDRUG RESISTANCE PROTEIN MDTA"/>
    <property type="match status" value="1"/>
</dbReference>
<keyword evidence="3" id="KW-1185">Reference proteome</keyword>
<dbReference type="SUPFAM" id="SSF51230">
    <property type="entry name" value="Single hybrid motif"/>
    <property type="match status" value="1"/>
</dbReference>
<name>A0A1I5WKE7_9FIRM</name>
<sequence length="513" mass="55926">MSENFDERKDLIQPKKETNRKDMVKNVAIAFLSVMLVLTFFSNTIMNYTLPQVATVQIESGSISPQIRGTGTVTAEDPYNITVKETRKISGVAVKEGAHVEIGDIIYYLEDKESDELVKAKETLDTLELDYEQMMFSGDVSSAVISNVRNGKTASYDSYQAQVGSVLDTYNAALSADNAAQAELDYISNLMDYEKAGIDYNTATPEYLIAQATSDMTKAANNGDTDRVAELENFMAELTRDKSQLSTYSSQQGYSYSQKISQATEKKAQTSAALKEAERVKEDQLKSINIEISLCQKRDKITEQKEKIAKLEAESVGASVKSPVAGTVSSVNKVAGESTSADETIAVIQVDGKDMTTSFSVSNSQAQKLKVGDAAQPQNAWQFSSNFKATLTSIKNDKQDPAGKKLLTFKIESTEVTPGQSISLAIGERSQEYDMIVPNSAIKTDTNGKFVLIVKSKSSPLGNRYTATRADVTVVASDDKNSAITAAIDDYEYVITTSNKPVKAGEQVRLSNE</sequence>
<reference evidence="3" key="1">
    <citation type="submission" date="2016-10" db="EMBL/GenBank/DDBJ databases">
        <authorList>
            <person name="Varghese N."/>
            <person name="Submissions S."/>
        </authorList>
    </citation>
    <scope>NUCLEOTIDE SEQUENCE [LARGE SCALE GENOMIC DNA]</scope>
    <source>
        <strain evidence="3">P18</strain>
    </source>
</reference>
<organism evidence="2 3">
    <name type="scientific">Butyrivibrio proteoclasticus</name>
    <dbReference type="NCBI Taxonomy" id="43305"/>
    <lineage>
        <taxon>Bacteria</taxon>
        <taxon>Bacillati</taxon>
        <taxon>Bacillota</taxon>
        <taxon>Clostridia</taxon>
        <taxon>Lachnospirales</taxon>
        <taxon>Lachnospiraceae</taxon>
        <taxon>Butyrivibrio</taxon>
    </lineage>
</organism>
<protein>
    <submittedName>
        <fullName evidence="2">Multidrug efflux pump subunit AcrA (Membrane-fusion protein)</fullName>
    </submittedName>
</protein>
<dbReference type="EMBL" id="FOXO01000023">
    <property type="protein sequence ID" value="SFQ20235.1"/>
    <property type="molecule type" value="Genomic_DNA"/>
</dbReference>
<keyword evidence="1" id="KW-1133">Transmembrane helix</keyword>
<dbReference type="AlphaFoldDB" id="A0A1I5WKE7"/>
<evidence type="ECO:0000313" key="2">
    <source>
        <dbReference type="EMBL" id="SFQ20235.1"/>
    </source>
</evidence>
<accession>A0A1I5WKE7</accession>
<keyword evidence="1" id="KW-0812">Transmembrane</keyword>
<dbReference type="GO" id="GO:1990281">
    <property type="term" value="C:efflux pump complex"/>
    <property type="evidence" value="ECO:0007669"/>
    <property type="project" value="TreeGrafter"/>
</dbReference>
<gene>
    <name evidence="2" type="ORF">SAMN04487928_12335</name>
</gene>
<dbReference type="Gene3D" id="2.40.420.20">
    <property type="match status" value="1"/>
</dbReference>
<dbReference type="RefSeq" id="WP_074890097.1">
    <property type="nucleotide sequence ID" value="NZ_FOXO01000023.1"/>
</dbReference>
<keyword evidence="1" id="KW-0472">Membrane</keyword>
<dbReference type="OrthoDB" id="1993375at2"/>
<feature type="transmembrane region" description="Helical" evidence="1">
    <location>
        <begin position="23"/>
        <end position="41"/>
    </location>
</feature>
<proteinExistence type="predicted"/>